<gene>
    <name evidence="3" type="ORF">ERS852381_01877</name>
</gene>
<protein>
    <recommendedName>
        <fullName evidence="5">Ribbon-helix-helix protein CopG domain-containing protein</fullName>
    </recommendedName>
</protein>
<organism evidence="3 4">
    <name type="scientific">Collinsella aerofaciens</name>
    <dbReference type="NCBI Taxonomy" id="74426"/>
    <lineage>
        <taxon>Bacteria</taxon>
        <taxon>Bacillati</taxon>
        <taxon>Actinomycetota</taxon>
        <taxon>Coriobacteriia</taxon>
        <taxon>Coriobacteriales</taxon>
        <taxon>Coriobacteriaceae</taxon>
        <taxon>Collinsella</taxon>
    </lineage>
</organism>
<accession>A0A174G610</accession>
<dbReference type="InterPro" id="IPR014795">
    <property type="entry name" value="TacA_1-like"/>
</dbReference>
<dbReference type="InterPro" id="IPR010985">
    <property type="entry name" value="Ribbon_hlx_hlx"/>
</dbReference>
<evidence type="ECO:0000313" key="3">
    <source>
        <dbReference type="EMBL" id="CUO57853.1"/>
    </source>
</evidence>
<evidence type="ECO:0000313" key="4">
    <source>
        <dbReference type="Proteomes" id="UP000095468"/>
    </source>
</evidence>
<evidence type="ECO:0008006" key="5">
    <source>
        <dbReference type="Google" id="ProtNLM"/>
    </source>
</evidence>
<dbReference type="Gene3D" id="1.20.5.780">
    <property type="entry name" value="Single helix bin"/>
    <property type="match status" value="1"/>
</dbReference>
<evidence type="ECO:0000256" key="2">
    <source>
        <dbReference type="ARBA" id="ARBA00049988"/>
    </source>
</evidence>
<dbReference type="Pfam" id="PF08681">
    <property type="entry name" value="TacA1"/>
    <property type="match status" value="1"/>
</dbReference>
<dbReference type="Proteomes" id="UP000095468">
    <property type="component" value="Unassembled WGS sequence"/>
</dbReference>
<dbReference type="AlphaFoldDB" id="A0A174G610"/>
<dbReference type="RefSeq" id="WP_055287576.1">
    <property type="nucleotide sequence ID" value="NZ_CYYP01000023.1"/>
</dbReference>
<comment type="similarity">
    <text evidence="2">Belongs to the TacA antitoxin family.</text>
</comment>
<dbReference type="SUPFAM" id="SSF47598">
    <property type="entry name" value="Ribbon-helix-helix"/>
    <property type="match status" value="1"/>
</dbReference>
<sequence length="93" mass="10179">MEFRLANGTVITDEDIERECAEYESGSWTGALANLRVGRPRLSEGEANANLSFKCPKTGADLIERAATACGMRKSEFLRSAALEKAERILRSA</sequence>
<name>A0A174G610_9ACTN</name>
<reference evidence="3 4" key="1">
    <citation type="submission" date="2015-09" db="EMBL/GenBank/DDBJ databases">
        <authorList>
            <consortium name="Pathogen Informatics"/>
        </authorList>
    </citation>
    <scope>NUCLEOTIDE SEQUENCE [LARGE SCALE GENOMIC DNA]</scope>
    <source>
        <strain evidence="3 4">2789STDY5608823</strain>
    </source>
</reference>
<proteinExistence type="inferred from homology"/>
<dbReference type="EMBL" id="CYYP01000023">
    <property type="protein sequence ID" value="CUO57853.1"/>
    <property type="molecule type" value="Genomic_DNA"/>
</dbReference>
<keyword evidence="1" id="KW-1277">Toxin-antitoxin system</keyword>
<dbReference type="GO" id="GO:0006355">
    <property type="term" value="P:regulation of DNA-templated transcription"/>
    <property type="evidence" value="ECO:0007669"/>
    <property type="project" value="InterPro"/>
</dbReference>
<evidence type="ECO:0000256" key="1">
    <source>
        <dbReference type="ARBA" id="ARBA00022649"/>
    </source>
</evidence>